<evidence type="ECO:0000313" key="2">
    <source>
        <dbReference type="EMBL" id="KAF6744691.1"/>
    </source>
</evidence>
<evidence type="ECO:0000313" key="3">
    <source>
        <dbReference type="Proteomes" id="UP000521943"/>
    </source>
</evidence>
<feature type="compositionally biased region" description="Basic and acidic residues" evidence="1">
    <location>
        <begin position="180"/>
        <end position="193"/>
    </location>
</feature>
<reference evidence="2 3" key="1">
    <citation type="submission" date="2020-07" db="EMBL/GenBank/DDBJ databases">
        <title>Comparative genomics of pyrophilous fungi reveals a link between fire events and developmental genes.</title>
        <authorList>
            <consortium name="DOE Joint Genome Institute"/>
            <person name="Steindorff A.S."/>
            <person name="Carver A."/>
            <person name="Calhoun S."/>
            <person name="Stillman K."/>
            <person name="Liu H."/>
            <person name="Lipzen A."/>
            <person name="Pangilinan J."/>
            <person name="Labutti K."/>
            <person name="Bruns T.D."/>
            <person name="Grigoriev I.V."/>
        </authorList>
    </citation>
    <scope>NUCLEOTIDE SEQUENCE [LARGE SCALE GENOMIC DNA]</scope>
    <source>
        <strain evidence="2 3">CBS 144469</strain>
    </source>
</reference>
<proteinExistence type="predicted"/>
<accession>A0A8H6HF90</accession>
<name>A0A8H6HF90_9AGAR</name>
<dbReference type="AlphaFoldDB" id="A0A8H6HF90"/>
<feature type="region of interest" description="Disordered" evidence="1">
    <location>
        <begin position="1"/>
        <end position="141"/>
    </location>
</feature>
<gene>
    <name evidence="2" type="ORF">DFP72DRAFT_64147</name>
</gene>
<feature type="region of interest" description="Disordered" evidence="1">
    <location>
        <begin position="173"/>
        <end position="234"/>
    </location>
</feature>
<feature type="compositionally biased region" description="Low complexity" evidence="1">
    <location>
        <begin position="195"/>
        <end position="208"/>
    </location>
</feature>
<feature type="compositionally biased region" description="Basic residues" evidence="1">
    <location>
        <begin position="50"/>
        <end position="60"/>
    </location>
</feature>
<protein>
    <submittedName>
        <fullName evidence="2">Uncharacterized protein</fullName>
    </submittedName>
</protein>
<feature type="compositionally biased region" description="Basic residues" evidence="1">
    <location>
        <begin position="1"/>
        <end position="11"/>
    </location>
</feature>
<dbReference type="EMBL" id="JACGCI010000115">
    <property type="protein sequence ID" value="KAF6744691.1"/>
    <property type="molecule type" value="Genomic_DNA"/>
</dbReference>
<sequence>MFRHPSVKNKLHREPPPIQYNQFPSHTSDPSGRIPLWPQEPPRIPSPNAPRHKTQIRTLRRASSPDVRTSSARLQKRPVVLLSPVPNSSPKPLPQHPKVIPFMPHAGTGTPPLRHRESEGLHQHAARTHSPQLPSRQRDNMDRKVLPPSLQRRESSSGHPEMVPQVVNLDDMSAHKSSTKRSDAAGAYHDKTFRPSSPASTRAPSAGPKQVTQVIRKNPEKFRPLPKTNGKTRVGRSVVRLDGEVLIYGGEGVEKAGLMISPSQMS</sequence>
<keyword evidence="3" id="KW-1185">Reference proteome</keyword>
<evidence type="ECO:0000256" key="1">
    <source>
        <dbReference type="SAM" id="MobiDB-lite"/>
    </source>
</evidence>
<feature type="compositionally biased region" description="Pro residues" evidence="1">
    <location>
        <begin position="38"/>
        <end position="48"/>
    </location>
</feature>
<dbReference type="OrthoDB" id="10530782at2759"/>
<organism evidence="2 3">
    <name type="scientific">Ephemerocybe angulata</name>
    <dbReference type="NCBI Taxonomy" id="980116"/>
    <lineage>
        <taxon>Eukaryota</taxon>
        <taxon>Fungi</taxon>
        <taxon>Dikarya</taxon>
        <taxon>Basidiomycota</taxon>
        <taxon>Agaricomycotina</taxon>
        <taxon>Agaricomycetes</taxon>
        <taxon>Agaricomycetidae</taxon>
        <taxon>Agaricales</taxon>
        <taxon>Agaricineae</taxon>
        <taxon>Psathyrellaceae</taxon>
        <taxon>Ephemerocybe</taxon>
    </lineage>
</organism>
<comment type="caution">
    <text evidence="2">The sequence shown here is derived from an EMBL/GenBank/DDBJ whole genome shotgun (WGS) entry which is preliminary data.</text>
</comment>
<dbReference type="Proteomes" id="UP000521943">
    <property type="component" value="Unassembled WGS sequence"/>
</dbReference>
<feature type="compositionally biased region" description="Polar residues" evidence="1">
    <location>
        <begin position="19"/>
        <end position="30"/>
    </location>
</feature>